<dbReference type="PANTHER" id="PTHR19857">
    <property type="entry name" value="MITOCHONDRIAL DIVISION PROTEIN 1-RELATED"/>
    <property type="match status" value="1"/>
</dbReference>
<dbReference type="AlphaFoldDB" id="A0AA89AZA7"/>
<dbReference type="SUPFAM" id="SSF50978">
    <property type="entry name" value="WD40 repeat-like"/>
    <property type="match status" value="1"/>
</dbReference>
<dbReference type="PANTHER" id="PTHR19857:SF21">
    <property type="entry name" value="ANAPHASE-PROMOTING COMPLEX SUBUNIT 4 WD40 DOMAIN-CONTAINING PROTEIN"/>
    <property type="match status" value="1"/>
</dbReference>
<dbReference type="SMART" id="SM00320">
    <property type="entry name" value="WD40"/>
    <property type="match status" value="4"/>
</dbReference>
<keyword evidence="2" id="KW-0677">Repeat</keyword>
<protein>
    <submittedName>
        <fullName evidence="3">Uncharacterized protein</fullName>
    </submittedName>
</protein>
<name>A0AA89AZA7_9ASTE</name>
<comment type="caution">
    <text evidence="3">The sequence shown here is derived from an EMBL/GenBank/DDBJ whole genome shotgun (WGS) entry which is preliminary data.</text>
</comment>
<keyword evidence="4" id="KW-1185">Reference proteome</keyword>
<dbReference type="InterPro" id="IPR015943">
    <property type="entry name" value="WD40/YVTN_repeat-like_dom_sf"/>
</dbReference>
<dbReference type="EMBL" id="JAVXUP010000813">
    <property type="protein sequence ID" value="KAK3020443.1"/>
    <property type="molecule type" value="Genomic_DNA"/>
</dbReference>
<dbReference type="Gene3D" id="2.130.10.10">
    <property type="entry name" value="YVTN repeat-like/Quinoprotein amine dehydrogenase"/>
    <property type="match status" value="1"/>
</dbReference>
<evidence type="ECO:0000256" key="1">
    <source>
        <dbReference type="ARBA" id="ARBA00022574"/>
    </source>
</evidence>
<keyword evidence="1" id="KW-0853">WD repeat</keyword>
<gene>
    <name evidence="3" type="ORF">RJ639_047567</name>
</gene>
<evidence type="ECO:0000313" key="3">
    <source>
        <dbReference type="EMBL" id="KAK3020443.1"/>
    </source>
</evidence>
<dbReference type="Proteomes" id="UP001188597">
    <property type="component" value="Unassembled WGS sequence"/>
</dbReference>
<sequence length="525" mass="58867">MGSHSSLDAYLVPLRSPDQNQNPKPSRRFTKVTADWVRPQWKRVLSELNGKFDPKYRHHISGLFMQSFSEIGAFPHSYHINGAPCQSHVNWVGSGGISNLDEISFRFFPPFHFLLFFYRKGVSALEFDSKGIYLASATKGGCLTIHDFETLYCQANNFLPCLKEDETKHLLHIPTRHQIDVVRWNLANQDEVACASMSGSEVHIFDIGYISYKPVKVLRKRASFTVHGSDVHKGVSDIAFTSNDDSRVFASDTHGAIHVWDRRVSDLPCLGLTTNSGSNLNRIQVNVENQVIFGACKNGMIHIWDLRGGRPSTAFQSHKDVKFSPITSVKVASMLDKNRSLKAQSSIVPKEIHSIDVNPSCPYQLAFHLDDGWSGVLDIHNFQVTHIHCPPPPWLDVMSASIDLSYMRKPSWLPSYSIYAVGSASNDGIHLLDFYPDPSSPCHVDNVEYMDSLPKDNIQRKQNWFVPLSEGVTACASHPLNGTIVAGTKMDPKAFIDDLLQQSSLLMISQKQQPFKGNSDNERLN</sequence>
<dbReference type="InterPro" id="IPR001680">
    <property type="entry name" value="WD40_rpt"/>
</dbReference>
<evidence type="ECO:0000313" key="4">
    <source>
        <dbReference type="Proteomes" id="UP001188597"/>
    </source>
</evidence>
<dbReference type="InterPro" id="IPR036322">
    <property type="entry name" value="WD40_repeat_dom_sf"/>
</dbReference>
<reference evidence="3" key="1">
    <citation type="submission" date="2022-12" db="EMBL/GenBank/DDBJ databases">
        <title>Draft genome assemblies for two species of Escallonia (Escalloniales).</title>
        <authorList>
            <person name="Chanderbali A."/>
            <person name="Dervinis C."/>
            <person name="Anghel I."/>
            <person name="Soltis D."/>
            <person name="Soltis P."/>
            <person name="Zapata F."/>
        </authorList>
    </citation>
    <scope>NUCLEOTIDE SEQUENCE</scope>
    <source>
        <strain evidence="3">UCBG64.0493</strain>
        <tissue evidence="3">Leaf</tissue>
    </source>
</reference>
<dbReference type="InterPro" id="IPR051179">
    <property type="entry name" value="WD_repeat_multifunction"/>
</dbReference>
<proteinExistence type="predicted"/>
<organism evidence="3 4">
    <name type="scientific">Escallonia herrerae</name>
    <dbReference type="NCBI Taxonomy" id="1293975"/>
    <lineage>
        <taxon>Eukaryota</taxon>
        <taxon>Viridiplantae</taxon>
        <taxon>Streptophyta</taxon>
        <taxon>Embryophyta</taxon>
        <taxon>Tracheophyta</taxon>
        <taxon>Spermatophyta</taxon>
        <taxon>Magnoliopsida</taxon>
        <taxon>eudicotyledons</taxon>
        <taxon>Gunneridae</taxon>
        <taxon>Pentapetalae</taxon>
        <taxon>asterids</taxon>
        <taxon>campanulids</taxon>
        <taxon>Escalloniales</taxon>
        <taxon>Escalloniaceae</taxon>
        <taxon>Escallonia</taxon>
    </lineage>
</organism>
<evidence type="ECO:0000256" key="2">
    <source>
        <dbReference type="ARBA" id="ARBA00022737"/>
    </source>
</evidence>
<accession>A0AA89AZA7</accession>